<dbReference type="KEGG" id="vcn:VOLCADRAFT_88294"/>
<dbReference type="AlphaFoldDB" id="D8TNT7"/>
<feature type="compositionally biased region" description="Low complexity" evidence="2">
    <location>
        <begin position="324"/>
        <end position="342"/>
    </location>
</feature>
<gene>
    <name evidence="3" type="ORF">VOLCADRAFT_88294</name>
</gene>
<feature type="compositionally biased region" description="Low complexity" evidence="2">
    <location>
        <begin position="216"/>
        <end position="226"/>
    </location>
</feature>
<feature type="region of interest" description="Disordered" evidence="2">
    <location>
        <begin position="103"/>
        <end position="123"/>
    </location>
</feature>
<sequence>MASRIALLLSWTGVLFFFIMIAGLSFGVHQLLTYIGAGRGEQQLAQPFSRQVAVVTPVSRSRHLQPPSSISKPEASVEEPAASSSAAALGAAVGVCSTEDGGSNIAVNPGPQGDTKAGGVTAASAAQNEIEAAGTRSSGGPGTASSALADASEIDTGGEVETESENIVAGQSGEVAVQQPAPGPSLQPSAVASTADRASNSNAAKAPQPVPMRESGPLAAVEAAGRAVGGQGSQGAPGPAAFHVPVDMVEPSALEDSTPQAAPEAAAQVLHISSPNCGAGSSGSFGGLRGRLAAPAEQVLSAPGPSSNIEGRPRERTASSFGDASAFPLGPGSPGPAASVAPQAEPRMSLPTVLPEPLSRAPDSSALERLPSDSSLGSLRERAQLALRAAAAAVEASQRAAAYAAAASNAASRAAEAAERAATAATLAQAGLESAAESAIVAAEARVAQAAEAAKDAEADIAQYAATVQKPAAPGPLSQLQQLWRSASSAFTHGHQQSQRDGSSEELSGASTTAGIDSAGSGTRRDRTAPDDAGGSASGGNVGVAAAETISSTVKGLLSWLGQGDGTR</sequence>
<evidence type="ECO:0000256" key="2">
    <source>
        <dbReference type="SAM" id="MobiDB-lite"/>
    </source>
</evidence>
<evidence type="ECO:0000313" key="4">
    <source>
        <dbReference type="Proteomes" id="UP000001058"/>
    </source>
</evidence>
<dbReference type="OrthoDB" id="551883at2759"/>
<reference evidence="3 4" key="1">
    <citation type="journal article" date="2010" name="Science">
        <title>Genomic analysis of organismal complexity in the multicellular green alga Volvox carteri.</title>
        <authorList>
            <person name="Prochnik S.E."/>
            <person name="Umen J."/>
            <person name="Nedelcu A.M."/>
            <person name="Hallmann A."/>
            <person name="Miller S.M."/>
            <person name="Nishii I."/>
            <person name="Ferris P."/>
            <person name="Kuo A."/>
            <person name="Mitros T."/>
            <person name="Fritz-Laylin L.K."/>
            <person name="Hellsten U."/>
            <person name="Chapman J."/>
            <person name="Simakov O."/>
            <person name="Rensing S.A."/>
            <person name="Terry A."/>
            <person name="Pangilinan J."/>
            <person name="Kapitonov V."/>
            <person name="Jurka J."/>
            <person name="Salamov A."/>
            <person name="Shapiro H."/>
            <person name="Schmutz J."/>
            <person name="Grimwood J."/>
            <person name="Lindquist E."/>
            <person name="Lucas S."/>
            <person name="Grigoriev I.V."/>
            <person name="Schmitt R."/>
            <person name="Kirk D."/>
            <person name="Rokhsar D.S."/>
        </authorList>
    </citation>
    <scope>NUCLEOTIDE SEQUENCE [LARGE SCALE GENOMIC DNA]</scope>
    <source>
        <strain evidence="4">f. Nagariensis / Eve</strain>
    </source>
</reference>
<name>D8TNT7_VOLCA</name>
<dbReference type="EMBL" id="GL378329">
    <property type="protein sequence ID" value="EFJ50898.1"/>
    <property type="molecule type" value="Genomic_DNA"/>
</dbReference>
<feature type="region of interest" description="Disordered" evidence="2">
    <location>
        <begin position="176"/>
        <end position="243"/>
    </location>
</feature>
<feature type="region of interest" description="Disordered" evidence="2">
    <location>
        <begin position="59"/>
        <end position="82"/>
    </location>
</feature>
<keyword evidence="4" id="KW-1185">Reference proteome</keyword>
<dbReference type="RefSeq" id="XP_002947910.1">
    <property type="nucleotide sequence ID" value="XM_002947864.1"/>
</dbReference>
<dbReference type="GeneID" id="9621249"/>
<organism evidence="4">
    <name type="scientific">Volvox carteri f. nagariensis</name>
    <dbReference type="NCBI Taxonomy" id="3068"/>
    <lineage>
        <taxon>Eukaryota</taxon>
        <taxon>Viridiplantae</taxon>
        <taxon>Chlorophyta</taxon>
        <taxon>core chlorophytes</taxon>
        <taxon>Chlorophyceae</taxon>
        <taxon>CS clade</taxon>
        <taxon>Chlamydomonadales</taxon>
        <taxon>Volvocaceae</taxon>
        <taxon>Volvox</taxon>
    </lineage>
</organism>
<accession>D8TNT7</accession>
<feature type="compositionally biased region" description="Polar residues" evidence="2">
    <location>
        <begin position="489"/>
        <end position="515"/>
    </location>
</feature>
<feature type="compositionally biased region" description="Polar residues" evidence="2">
    <location>
        <begin position="186"/>
        <end position="203"/>
    </location>
</feature>
<dbReference type="Proteomes" id="UP000001058">
    <property type="component" value="Unassembled WGS sequence"/>
</dbReference>
<feature type="region of interest" description="Disordered" evidence="2">
    <location>
        <begin position="489"/>
        <end position="540"/>
    </location>
</feature>
<feature type="coiled-coil region" evidence="1">
    <location>
        <begin position="440"/>
        <end position="467"/>
    </location>
</feature>
<keyword evidence="1" id="KW-0175">Coiled coil</keyword>
<protein>
    <submittedName>
        <fullName evidence="3">Uncharacterized protein</fullName>
    </submittedName>
</protein>
<evidence type="ECO:0000256" key="1">
    <source>
        <dbReference type="SAM" id="Coils"/>
    </source>
</evidence>
<feature type="region of interest" description="Disordered" evidence="2">
    <location>
        <begin position="300"/>
        <end position="375"/>
    </location>
</feature>
<evidence type="ECO:0000313" key="3">
    <source>
        <dbReference type="EMBL" id="EFJ50898.1"/>
    </source>
</evidence>
<proteinExistence type="predicted"/>
<dbReference type="InParanoid" id="D8TNT7"/>